<dbReference type="Proteomes" id="UP000095287">
    <property type="component" value="Unplaced"/>
</dbReference>
<keyword evidence="1" id="KW-1185">Reference proteome</keyword>
<proteinExistence type="predicted"/>
<accession>A0A1I7Y4V4</accession>
<sequence length="78" mass="8811">MELHFAVIPFEKDNPTPSTRSAMTWKAWKVNARPLEFYAITGTESRGMLNPCQANGKTHNVTFDVANAITSLPYKIRK</sequence>
<dbReference type="WBParaSite" id="L893_g12751.t1">
    <property type="protein sequence ID" value="L893_g12751.t1"/>
    <property type="gene ID" value="L893_g12751"/>
</dbReference>
<evidence type="ECO:0000313" key="1">
    <source>
        <dbReference type="Proteomes" id="UP000095287"/>
    </source>
</evidence>
<dbReference type="AlphaFoldDB" id="A0A1I7Y4V4"/>
<protein>
    <submittedName>
        <fullName evidence="2">Uncharacterized protein</fullName>
    </submittedName>
</protein>
<reference evidence="2" key="1">
    <citation type="submission" date="2016-11" db="UniProtKB">
        <authorList>
            <consortium name="WormBaseParasite"/>
        </authorList>
    </citation>
    <scope>IDENTIFICATION</scope>
</reference>
<organism evidence="1 2">
    <name type="scientific">Steinernema glaseri</name>
    <dbReference type="NCBI Taxonomy" id="37863"/>
    <lineage>
        <taxon>Eukaryota</taxon>
        <taxon>Metazoa</taxon>
        <taxon>Ecdysozoa</taxon>
        <taxon>Nematoda</taxon>
        <taxon>Chromadorea</taxon>
        <taxon>Rhabditida</taxon>
        <taxon>Tylenchina</taxon>
        <taxon>Panagrolaimomorpha</taxon>
        <taxon>Strongyloidoidea</taxon>
        <taxon>Steinernematidae</taxon>
        <taxon>Steinernema</taxon>
    </lineage>
</organism>
<name>A0A1I7Y4V4_9BILA</name>
<evidence type="ECO:0000313" key="2">
    <source>
        <dbReference type="WBParaSite" id="L893_g12751.t1"/>
    </source>
</evidence>